<feature type="compositionally biased region" description="Basic and acidic residues" evidence="1">
    <location>
        <begin position="79"/>
        <end position="105"/>
    </location>
</feature>
<sequence>MGPGGGRGQVGSGGRGQVGSGGCGQVGPGGCGQVGPGGGREQVGPSGRCRQAVGQGGEDVGEQRFGGCAGLLRTVQHGDGADRPRQRGEERLDRERPVEPHRQHPDLLAVGVELGGGLGQGAGGRAHHHDHPVRVRGAGVLDQVVGPPGQRGELVEHLLHHGGHRVVERVRGLGGLEEGVRVLRGAADRRVVGGQPAGPMRLDVLVADQAPQRVVRQQFDGVDLVGGAEPVEEVQERHPGPEGGGMGDRRQVLGLLHPAAGQHRPAGLADGHHVGMVTEDAQRMGRDRAGRDVDHRRGELPGDLVHVRDHQQQTLRRGERRGQRALGQGAVQRPRRAALGLHLDHLGDLAPDVRTTVCGPLVRKLSHAGGRGDGVDRDDLAERMRDAGRRLVPLDGGMDHLFRVSGRFVSGRFAHRASYDAT</sequence>
<name>A0A645C1S7_9ZZZZ</name>
<dbReference type="EMBL" id="VSSQ01022782">
    <property type="protein sequence ID" value="MPM69303.1"/>
    <property type="molecule type" value="Genomic_DNA"/>
</dbReference>
<feature type="compositionally biased region" description="Basic and acidic residues" evidence="1">
    <location>
        <begin position="312"/>
        <end position="322"/>
    </location>
</feature>
<protein>
    <submittedName>
        <fullName evidence="2">Uncharacterized protein</fullName>
    </submittedName>
</protein>
<comment type="caution">
    <text evidence="2">The sequence shown here is derived from an EMBL/GenBank/DDBJ whole genome shotgun (WGS) entry which is preliminary data.</text>
</comment>
<accession>A0A645C1S7</accession>
<proteinExistence type="predicted"/>
<feature type="region of interest" description="Disordered" evidence="1">
    <location>
        <begin position="1"/>
        <end position="61"/>
    </location>
</feature>
<dbReference type="AlphaFoldDB" id="A0A645C1S7"/>
<feature type="region of interest" description="Disordered" evidence="1">
    <location>
        <begin position="312"/>
        <end position="332"/>
    </location>
</feature>
<feature type="region of interest" description="Disordered" evidence="1">
    <location>
        <begin position="73"/>
        <end position="106"/>
    </location>
</feature>
<organism evidence="2">
    <name type="scientific">bioreactor metagenome</name>
    <dbReference type="NCBI Taxonomy" id="1076179"/>
    <lineage>
        <taxon>unclassified sequences</taxon>
        <taxon>metagenomes</taxon>
        <taxon>ecological metagenomes</taxon>
    </lineage>
</organism>
<evidence type="ECO:0000256" key="1">
    <source>
        <dbReference type="SAM" id="MobiDB-lite"/>
    </source>
</evidence>
<gene>
    <name evidence="2" type="ORF">SDC9_116248</name>
</gene>
<reference evidence="2" key="1">
    <citation type="submission" date="2019-08" db="EMBL/GenBank/DDBJ databases">
        <authorList>
            <person name="Kucharzyk K."/>
            <person name="Murdoch R.W."/>
            <person name="Higgins S."/>
            <person name="Loffler F."/>
        </authorList>
    </citation>
    <scope>NUCLEOTIDE SEQUENCE</scope>
</reference>
<evidence type="ECO:0000313" key="2">
    <source>
        <dbReference type="EMBL" id="MPM69303.1"/>
    </source>
</evidence>
<feature type="compositionally biased region" description="Gly residues" evidence="1">
    <location>
        <begin position="1"/>
        <end position="41"/>
    </location>
</feature>